<gene>
    <name evidence="2" type="ORF">FRX48_07791</name>
</gene>
<feature type="compositionally biased region" description="Basic and acidic residues" evidence="1">
    <location>
        <begin position="433"/>
        <end position="444"/>
    </location>
</feature>
<dbReference type="OrthoDB" id="74412at2759"/>
<dbReference type="AlphaFoldDB" id="A0A5M8PH32"/>
<feature type="compositionally biased region" description="Basic and acidic residues" evidence="1">
    <location>
        <begin position="276"/>
        <end position="288"/>
    </location>
</feature>
<dbReference type="SUPFAM" id="SSF55753">
    <property type="entry name" value="Actin depolymerizing proteins"/>
    <property type="match status" value="1"/>
</dbReference>
<feature type="region of interest" description="Disordered" evidence="1">
    <location>
        <begin position="163"/>
        <end position="366"/>
    </location>
</feature>
<dbReference type="InterPro" id="IPR029006">
    <property type="entry name" value="ADF-H/Gelsolin-like_dom_sf"/>
</dbReference>
<organism evidence="2 3">
    <name type="scientific">Lasallia pustulata</name>
    <dbReference type="NCBI Taxonomy" id="136370"/>
    <lineage>
        <taxon>Eukaryota</taxon>
        <taxon>Fungi</taxon>
        <taxon>Dikarya</taxon>
        <taxon>Ascomycota</taxon>
        <taxon>Pezizomycotina</taxon>
        <taxon>Lecanoromycetes</taxon>
        <taxon>OSLEUM clade</taxon>
        <taxon>Umbilicariomycetidae</taxon>
        <taxon>Umbilicariales</taxon>
        <taxon>Umbilicariaceae</taxon>
        <taxon>Lasallia</taxon>
    </lineage>
</organism>
<evidence type="ECO:0008006" key="4">
    <source>
        <dbReference type="Google" id="ProtNLM"/>
    </source>
</evidence>
<feature type="compositionally biased region" description="Basic and acidic residues" evidence="1">
    <location>
        <begin position="164"/>
        <end position="174"/>
    </location>
</feature>
<dbReference type="EMBL" id="VXIT01000013">
    <property type="protein sequence ID" value="KAA6408709.1"/>
    <property type="molecule type" value="Genomic_DNA"/>
</dbReference>
<feature type="compositionally biased region" description="Basic and acidic residues" evidence="1">
    <location>
        <begin position="942"/>
        <end position="957"/>
    </location>
</feature>
<feature type="compositionally biased region" description="Polar residues" evidence="1">
    <location>
        <begin position="958"/>
        <end position="976"/>
    </location>
</feature>
<accession>A0A5M8PH32</accession>
<reference evidence="2 3" key="1">
    <citation type="submission" date="2019-09" db="EMBL/GenBank/DDBJ databases">
        <title>The hologenome of the rock-dwelling lichen Lasallia pustulata.</title>
        <authorList>
            <person name="Greshake Tzovaras B."/>
            <person name="Segers F."/>
            <person name="Bicker A."/>
            <person name="Dal Grande F."/>
            <person name="Otte J."/>
            <person name="Hankeln T."/>
            <person name="Schmitt I."/>
            <person name="Ebersberger I."/>
        </authorList>
    </citation>
    <scope>NUCLEOTIDE SEQUENCE [LARGE SCALE GENOMIC DNA]</scope>
    <source>
        <strain evidence="2">A1-1</strain>
    </source>
</reference>
<comment type="caution">
    <text evidence="2">The sequence shown here is derived from an EMBL/GenBank/DDBJ whole genome shotgun (WGS) entry which is preliminary data.</text>
</comment>
<feature type="compositionally biased region" description="Polar residues" evidence="1">
    <location>
        <begin position="482"/>
        <end position="500"/>
    </location>
</feature>
<evidence type="ECO:0000313" key="2">
    <source>
        <dbReference type="EMBL" id="KAA6408709.1"/>
    </source>
</evidence>
<feature type="compositionally biased region" description="Polar residues" evidence="1">
    <location>
        <begin position="446"/>
        <end position="459"/>
    </location>
</feature>
<feature type="region of interest" description="Disordered" evidence="1">
    <location>
        <begin position="942"/>
        <end position="1022"/>
    </location>
</feature>
<feature type="region of interest" description="Disordered" evidence="1">
    <location>
        <begin position="433"/>
        <end position="558"/>
    </location>
</feature>
<evidence type="ECO:0000256" key="1">
    <source>
        <dbReference type="SAM" id="MobiDB-lite"/>
    </source>
</evidence>
<sequence length="1169" mass="127344">MSLNGLDTANVNDAYQAALTEAGGWFLLKYIARDAVDLLNAGSGGVTEVRETIEQYDEKSPLYGFVQYRRRKVLLKFVPEGTSRLLQARVSVQFQSVLERFAPHDAVISIAHPTELKEAALSSACSLHTASTSIRSSDGSQRGGGLAEIAEVAGEQQDTIIAKEPQRGGDDHHPYGKGSSMQTSAANGNHEPKLPNKVQPQGHGVLRTITPPEDLNTDKALPATPTPTNLDTTRSKANELMYDARPSVDRPGANRLCVDRPGMDRASSDIPSMDRATIDRLNTDRASSDKGQTSRSSRSSTVDVYDVYKPKVKLGPRPSVDSSGRQHTPGSQSRLTEPRLVSSLPSGVRMPPRKPLSAKSQPQQISISVQRRELPKISLPPSPIQVTSAYPIDRPYPNPGNANGYFRHANTSASKTQTLTPEKQRLMKALQLRKEQMAKQKGSEELQMQPTLRSSASDTTHTRSNDAQDSRFISRDVVAIEPSQNTTSPAMGESVPSSVNAREASPPHSSEGPPTPGASIMQEREIGVEVDTPKQTETPSHSRDLPVESVEHPISSSVQPLTRVENIDNLVNHQHSPTTTTTDSDPFHNSLPQEVPLSSVTELEESSLPPQRVVLQELQELRHISPDHDSDTLHAEPNSDATVKAQLERDTANAGPATAEITDLHSVERPAWRRGLADPIRIVSSADDSDDLNFLSDDSFMEELKSATVQEAKPISVSKSPITPLFPRRLSDQQTNGVSVVSRTVLSPIGDANAQNQQHLSLELPIHGSMRSVSASPSSDIRPQQASAPMAKKVNVSSGISQRIKALEMFTSRENSPVGQSHSPATSPVGSVRSVRNTSLTTSPQKSDSVKNNGLAKPVDARRISPSASPEAVIPDHKRRLNGTPVTADDGRPRPESISVTATIIRDARNEGLQIPVDCSGLAATELLQSPLVVEHQAKEWVQDRSHGRTSKYDRPSSIHSSNLESSRDSITSGRSISGRKDGRPGAPRSMSDGSSNGLASPDEQQEEKRGSRTSRLFKRMSSSFSAASRRSIVQALSPTVKGEPIFEHHERVPRVLPNIVDVGDVNVQFPDTLLWKRRYMRLDDRGNLILSPSRADDNIRSVIKQYHISDFRTPYVPDQDQQELPYSVILDFNDGSTLQCACEHPAGQALVLNCLKDAHRAYSPLYGS</sequence>
<feature type="compositionally biased region" description="Basic and acidic residues" evidence="1">
    <location>
        <begin position="460"/>
        <end position="474"/>
    </location>
</feature>
<feature type="region of interest" description="Disordered" evidence="1">
    <location>
        <begin position="770"/>
        <end position="795"/>
    </location>
</feature>
<proteinExistence type="predicted"/>
<protein>
    <recommendedName>
        <fullName evidence="4">ADF-H domain-containing protein</fullName>
    </recommendedName>
</protein>
<feature type="region of interest" description="Disordered" evidence="1">
    <location>
        <begin position="573"/>
        <end position="593"/>
    </location>
</feature>
<feature type="region of interest" description="Disordered" evidence="1">
    <location>
        <begin position="812"/>
        <end position="897"/>
    </location>
</feature>
<dbReference type="Gene3D" id="3.40.20.10">
    <property type="entry name" value="Severin"/>
    <property type="match status" value="1"/>
</dbReference>
<feature type="compositionally biased region" description="Polar residues" evidence="1">
    <location>
        <begin position="320"/>
        <end position="335"/>
    </location>
</feature>
<dbReference type="Proteomes" id="UP000324767">
    <property type="component" value="Unassembled WGS sequence"/>
</dbReference>
<feature type="compositionally biased region" description="Polar residues" evidence="1">
    <location>
        <begin position="771"/>
        <end position="787"/>
    </location>
</feature>
<feature type="compositionally biased region" description="Basic and acidic residues" evidence="1">
    <location>
        <begin position="257"/>
        <end position="267"/>
    </location>
</feature>
<name>A0A5M8PH32_9LECA</name>
<feature type="compositionally biased region" description="Low complexity" evidence="1">
    <location>
        <begin position="293"/>
        <end position="307"/>
    </location>
</feature>
<evidence type="ECO:0000313" key="3">
    <source>
        <dbReference type="Proteomes" id="UP000324767"/>
    </source>
</evidence>
<feature type="compositionally biased region" description="Basic and acidic residues" evidence="1">
    <location>
        <begin position="522"/>
        <end position="551"/>
    </location>
</feature>
<feature type="compositionally biased region" description="Polar residues" evidence="1">
    <location>
        <begin position="812"/>
        <end position="852"/>
    </location>
</feature>